<keyword evidence="3" id="KW-0067">ATP-binding</keyword>
<dbReference type="EMBL" id="DVHB01000050">
    <property type="protein sequence ID" value="HIR39276.1"/>
    <property type="molecule type" value="Genomic_DNA"/>
</dbReference>
<proteinExistence type="predicted"/>
<organism evidence="3 4">
    <name type="scientific">Candidatus Coproplasma stercoripullorum</name>
    <dbReference type="NCBI Taxonomy" id="2840751"/>
    <lineage>
        <taxon>Bacteria</taxon>
        <taxon>Bacillati</taxon>
        <taxon>Bacillota</taxon>
        <taxon>Clostridia</taxon>
        <taxon>Eubacteriales</taxon>
        <taxon>Candidatus Coproplasma</taxon>
    </lineage>
</organism>
<evidence type="ECO:0000313" key="3">
    <source>
        <dbReference type="EMBL" id="HIR39276.1"/>
    </source>
</evidence>
<dbReference type="InterPro" id="IPR015854">
    <property type="entry name" value="ABC_transpr_LolD-like"/>
</dbReference>
<dbReference type="GO" id="GO:0005886">
    <property type="term" value="C:plasma membrane"/>
    <property type="evidence" value="ECO:0007669"/>
    <property type="project" value="TreeGrafter"/>
</dbReference>
<sequence>MFKAAYRPKTPAAAQGHAEAPAGNLQRPPSALIFFVDINTEFSAIIAAVGLESKAKKYPSELSGGEMQRAAIARALAKRPKVLFADEPTGALDETTGRQVLDYIAKLQREFGLTVVMVTHNRNIADMADSVIELNSGRVTTTYKNAVPKSAYEIGW</sequence>
<dbReference type="Gene3D" id="3.40.50.300">
    <property type="entry name" value="P-loop containing nucleotide triphosphate hydrolases"/>
    <property type="match status" value="1"/>
</dbReference>
<dbReference type="InterPro" id="IPR027417">
    <property type="entry name" value="P-loop_NTPase"/>
</dbReference>
<dbReference type="SUPFAM" id="SSF52540">
    <property type="entry name" value="P-loop containing nucleoside triphosphate hydrolases"/>
    <property type="match status" value="1"/>
</dbReference>
<feature type="domain" description="ABC transporter" evidence="2">
    <location>
        <begin position="37"/>
        <end position="89"/>
    </location>
</feature>
<dbReference type="InterPro" id="IPR017871">
    <property type="entry name" value="ABC_transporter-like_CS"/>
</dbReference>
<comment type="caution">
    <text evidence="3">The sequence shown here is derived from an EMBL/GenBank/DDBJ whole genome shotgun (WGS) entry which is preliminary data.</text>
</comment>
<reference evidence="3" key="2">
    <citation type="journal article" date="2021" name="PeerJ">
        <title>Extensive microbial diversity within the chicken gut microbiome revealed by metagenomics and culture.</title>
        <authorList>
            <person name="Gilroy R."/>
            <person name="Ravi A."/>
            <person name="Getino M."/>
            <person name="Pursley I."/>
            <person name="Horton D.L."/>
            <person name="Alikhan N.F."/>
            <person name="Baker D."/>
            <person name="Gharbi K."/>
            <person name="Hall N."/>
            <person name="Watson M."/>
            <person name="Adriaenssens E.M."/>
            <person name="Foster-Nyarko E."/>
            <person name="Jarju S."/>
            <person name="Secka A."/>
            <person name="Antonio M."/>
            <person name="Oren A."/>
            <person name="Chaudhuri R.R."/>
            <person name="La Ragione R."/>
            <person name="Hildebrand F."/>
            <person name="Pallen M.J."/>
        </authorList>
    </citation>
    <scope>NUCLEOTIDE SEQUENCE</scope>
    <source>
        <strain evidence="3">ChiW25-3613</strain>
    </source>
</reference>
<accession>A0A9D1AGF4</accession>
<dbReference type="PROSITE" id="PS00211">
    <property type="entry name" value="ABC_TRANSPORTER_1"/>
    <property type="match status" value="1"/>
</dbReference>
<dbReference type="Proteomes" id="UP000824179">
    <property type="component" value="Unassembled WGS sequence"/>
</dbReference>
<evidence type="ECO:0000256" key="1">
    <source>
        <dbReference type="SAM" id="MobiDB-lite"/>
    </source>
</evidence>
<evidence type="ECO:0000313" key="4">
    <source>
        <dbReference type="Proteomes" id="UP000824179"/>
    </source>
</evidence>
<protein>
    <submittedName>
        <fullName evidence="3">ATP-binding cassette domain-containing protein</fullName>
    </submittedName>
</protein>
<dbReference type="AlphaFoldDB" id="A0A9D1AGF4"/>
<dbReference type="GO" id="GO:0022857">
    <property type="term" value="F:transmembrane transporter activity"/>
    <property type="evidence" value="ECO:0007669"/>
    <property type="project" value="TreeGrafter"/>
</dbReference>
<dbReference type="GO" id="GO:0016887">
    <property type="term" value="F:ATP hydrolysis activity"/>
    <property type="evidence" value="ECO:0007669"/>
    <property type="project" value="InterPro"/>
</dbReference>
<gene>
    <name evidence="3" type="ORF">IAB90_02735</name>
</gene>
<reference evidence="3" key="1">
    <citation type="submission" date="2020-10" db="EMBL/GenBank/DDBJ databases">
        <authorList>
            <person name="Gilroy R."/>
        </authorList>
    </citation>
    <scope>NUCLEOTIDE SEQUENCE</scope>
    <source>
        <strain evidence="3">ChiW25-3613</strain>
    </source>
</reference>
<dbReference type="InterPro" id="IPR003439">
    <property type="entry name" value="ABC_transporter-like_ATP-bd"/>
</dbReference>
<name>A0A9D1AGF4_9FIRM</name>
<evidence type="ECO:0000259" key="2">
    <source>
        <dbReference type="Pfam" id="PF00005"/>
    </source>
</evidence>
<dbReference type="GO" id="GO:0005524">
    <property type="term" value="F:ATP binding"/>
    <property type="evidence" value="ECO:0007669"/>
    <property type="project" value="UniProtKB-KW"/>
</dbReference>
<dbReference type="Pfam" id="PF00005">
    <property type="entry name" value="ABC_tran"/>
    <property type="match status" value="1"/>
</dbReference>
<feature type="region of interest" description="Disordered" evidence="1">
    <location>
        <begin position="1"/>
        <end position="23"/>
    </location>
</feature>
<dbReference type="PANTHER" id="PTHR24220">
    <property type="entry name" value="IMPORT ATP-BINDING PROTEIN"/>
    <property type="match status" value="1"/>
</dbReference>
<keyword evidence="3" id="KW-0547">Nucleotide-binding</keyword>
<feature type="compositionally biased region" description="Low complexity" evidence="1">
    <location>
        <begin position="11"/>
        <end position="23"/>
    </location>
</feature>